<evidence type="ECO:0000259" key="8">
    <source>
        <dbReference type="PROSITE" id="PS50045"/>
    </source>
</evidence>
<dbReference type="Gene3D" id="3.30.450.20">
    <property type="entry name" value="PAS domain"/>
    <property type="match status" value="2"/>
</dbReference>
<dbReference type="InterPro" id="IPR025662">
    <property type="entry name" value="Sigma_54_int_dom_ATP-bd_1"/>
</dbReference>
<evidence type="ECO:0000256" key="2">
    <source>
        <dbReference type="ARBA" id="ARBA00022840"/>
    </source>
</evidence>
<dbReference type="FunFam" id="1.10.8.60:FF:000014">
    <property type="entry name" value="DNA-binding transcriptional regulator NtrC"/>
    <property type="match status" value="1"/>
</dbReference>
<dbReference type="InterPro" id="IPR027417">
    <property type="entry name" value="P-loop_NTPase"/>
</dbReference>
<dbReference type="PROSITE" id="PS00675">
    <property type="entry name" value="SIGMA54_INTERACT_1"/>
    <property type="match status" value="1"/>
</dbReference>
<feature type="domain" description="PAS" evidence="9">
    <location>
        <begin position="117"/>
        <end position="188"/>
    </location>
</feature>
<keyword evidence="6" id="KW-0804">Transcription</keyword>
<evidence type="ECO:0000256" key="7">
    <source>
        <dbReference type="SAM" id="Coils"/>
    </source>
</evidence>
<dbReference type="InterPro" id="IPR002078">
    <property type="entry name" value="Sigma_54_int"/>
</dbReference>
<dbReference type="SMART" id="SM00065">
    <property type="entry name" value="GAF"/>
    <property type="match status" value="1"/>
</dbReference>
<dbReference type="InterPro" id="IPR003018">
    <property type="entry name" value="GAF"/>
</dbReference>
<feature type="domain" description="PAC" evidence="10">
    <location>
        <begin position="64"/>
        <end position="116"/>
    </location>
</feature>
<dbReference type="AlphaFoldDB" id="A0A6L6U5K3"/>
<keyword evidence="2" id="KW-0067">ATP-binding</keyword>
<evidence type="ECO:0000256" key="4">
    <source>
        <dbReference type="ARBA" id="ARBA00023125"/>
    </source>
</evidence>
<organism evidence="11 12">
    <name type="scientific">Winogradskyella endarachnes</name>
    <dbReference type="NCBI Taxonomy" id="2681965"/>
    <lineage>
        <taxon>Bacteria</taxon>
        <taxon>Pseudomonadati</taxon>
        <taxon>Bacteroidota</taxon>
        <taxon>Flavobacteriia</taxon>
        <taxon>Flavobacteriales</taxon>
        <taxon>Flavobacteriaceae</taxon>
        <taxon>Winogradskyella</taxon>
    </lineage>
</organism>
<dbReference type="InterPro" id="IPR025943">
    <property type="entry name" value="Sigma_54_int_dom_ATP-bd_2"/>
</dbReference>
<evidence type="ECO:0000256" key="1">
    <source>
        <dbReference type="ARBA" id="ARBA00022741"/>
    </source>
</evidence>
<dbReference type="SUPFAM" id="SSF52540">
    <property type="entry name" value="P-loop containing nucleoside triphosphate hydrolases"/>
    <property type="match status" value="1"/>
</dbReference>
<dbReference type="Gene3D" id="3.40.50.300">
    <property type="entry name" value="P-loop containing nucleotide triphosphate hydrolases"/>
    <property type="match status" value="1"/>
</dbReference>
<keyword evidence="12" id="KW-1185">Reference proteome</keyword>
<dbReference type="SUPFAM" id="SSF46689">
    <property type="entry name" value="Homeodomain-like"/>
    <property type="match status" value="1"/>
</dbReference>
<dbReference type="SMART" id="SM00091">
    <property type="entry name" value="PAS"/>
    <property type="match status" value="2"/>
</dbReference>
<dbReference type="SUPFAM" id="SSF55785">
    <property type="entry name" value="PYP-like sensor domain (PAS domain)"/>
    <property type="match status" value="2"/>
</dbReference>
<feature type="domain" description="PAC" evidence="10">
    <location>
        <begin position="190"/>
        <end position="242"/>
    </location>
</feature>
<dbReference type="InterPro" id="IPR029016">
    <property type="entry name" value="GAF-like_dom_sf"/>
</dbReference>
<dbReference type="InterPro" id="IPR000014">
    <property type="entry name" value="PAS"/>
</dbReference>
<dbReference type="GO" id="GO:0005524">
    <property type="term" value="F:ATP binding"/>
    <property type="evidence" value="ECO:0007669"/>
    <property type="project" value="UniProtKB-KW"/>
</dbReference>
<dbReference type="GO" id="GO:0003677">
    <property type="term" value="F:DNA binding"/>
    <property type="evidence" value="ECO:0007669"/>
    <property type="project" value="UniProtKB-KW"/>
</dbReference>
<dbReference type="Pfam" id="PF25601">
    <property type="entry name" value="AAA_lid_14"/>
    <property type="match status" value="1"/>
</dbReference>
<dbReference type="InterPro" id="IPR035965">
    <property type="entry name" value="PAS-like_dom_sf"/>
</dbReference>
<accession>A0A6L6U5K3</accession>
<dbReference type="Proteomes" id="UP000478208">
    <property type="component" value="Unassembled WGS sequence"/>
</dbReference>
<dbReference type="FunFam" id="3.40.50.300:FF:000006">
    <property type="entry name" value="DNA-binding transcriptional regulator NtrC"/>
    <property type="match status" value="1"/>
</dbReference>
<keyword evidence="3" id="KW-0805">Transcription regulation</keyword>
<dbReference type="InterPro" id="IPR058031">
    <property type="entry name" value="AAA_lid_NorR"/>
</dbReference>
<keyword evidence="5" id="KW-0010">Activator</keyword>
<dbReference type="NCBIfam" id="TIGR00229">
    <property type="entry name" value="sensory_box"/>
    <property type="match status" value="2"/>
</dbReference>
<dbReference type="PANTHER" id="PTHR32071">
    <property type="entry name" value="TRANSCRIPTIONAL REGULATORY PROTEIN"/>
    <property type="match status" value="1"/>
</dbReference>
<sequence length="769" mass="88101">MQEGLYVINLESEIIRVNPAFCKMTGFSKEELLGAKRPYPFAAPEMASKNNERYKLLIETNNNPNFENIYKRKNGERFPVQIMVSRINDDQGNVIAFFGTIQDITERRKAEIELKLSKEFNDKLIMSMQEGLIIVNVDTKIILVNDSFCKITGYDRNELLAQSQPFSFWKKEDYKKVLAIQNSVAQKERKEICFDIKRKNGEIIKASFNSGTIKNNDNEVIAVYATVKDISEEEKAKQILIEKEKKSNQKKNVILELAQLVGKDIHSSLKRIAQLAAETLKVCRVGIWSFNKDMSILKSEYFYDLNKGFINPNYIINYADNPYYFEALKLYQSVRVNDAQDNLITKLFNDNYLIPNNIRSLLDVFVQSSNRYYGIVCFEHKGDFLREWTAEEQEFASSIANIVSLMVESSERKLAENKLVSANEKLLKANNELNTLKNKLQQENVYLRNELDLVFNYEEMVYGSEVFANVLSEIEKVAPTDATVLLLGESGTGKELLARAIHNISKRNNKPLIKVNCSAIPRELFESELFGHKKGSFTGAFGDKVGKFELADNGTLFLDEIGELPLDMQPKILRFLQEGEIEVVGGSEIKKLNVRVIAATNRDLKEEVQKKKFREDLYFRLNVFPINIPSLKERKEDIPYLVEHFVEKFNKAYGKNIKYISDEAMTKLRSYDWPGNIRELENLIERASILSADETLLIPGFESASQKVKSIHNKDYSLDAAQKTHILMVLEQCNWKITGDNGAAALLKLKPSTLRDRMSKLGIKKPIAK</sequence>
<dbReference type="SMART" id="SM00382">
    <property type="entry name" value="AAA"/>
    <property type="match status" value="1"/>
</dbReference>
<dbReference type="Gene3D" id="1.10.8.60">
    <property type="match status" value="1"/>
</dbReference>
<dbReference type="InterPro" id="IPR000700">
    <property type="entry name" value="PAS-assoc_C"/>
</dbReference>
<comment type="caution">
    <text evidence="11">The sequence shown here is derived from an EMBL/GenBank/DDBJ whole genome shotgun (WGS) entry which is preliminary data.</text>
</comment>
<dbReference type="PANTHER" id="PTHR32071:SF117">
    <property type="entry name" value="PTS-DEPENDENT DIHYDROXYACETONE KINASE OPERON REGULATORY PROTEIN-RELATED"/>
    <property type="match status" value="1"/>
</dbReference>
<dbReference type="Gene3D" id="3.30.450.40">
    <property type="match status" value="1"/>
</dbReference>
<evidence type="ECO:0000256" key="3">
    <source>
        <dbReference type="ARBA" id="ARBA00023015"/>
    </source>
</evidence>
<dbReference type="PROSITE" id="PS50113">
    <property type="entry name" value="PAC"/>
    <property type="match status" value="2"/>
</dbReference>
<dbReference type="CDD" id="cd00009">
    <property type="entry name" value="AAA"/>
    <property type="match status" value="1"/>
</dbReference>
<feature type="domain" description="PAS" evidence="9">
    <location>
        <begin position="1"/>
        <end position="61"/>
    </location>
</feature>
<evidence type="ECO:0000313" key="12">
    <source>
        <dbReference type="Proteomes" id="UP000478208"/>
    </source>
</evidence>
<evidence type="ECO:0000256" key="5">
    <source>
        <dbReference type="ARBA" id="ARBA00023159"/>
    </source>
</evidence>
<keyword evidence="7" id="KW-0175">Coiled coil</keyword>
<name>A0A6L6U5K3_9FLAO</name>
<dbReference type="PROSITE" id="PS00688">
    <property type="entry name" value="SIGMA54_INTERACT_3"/>
    <property type="match status" value="1"/>
</dbReference>
<feature type="domain" description="Sigma-54 factor interaction" evidence="8">
    <location>
        <begin position="460"/>
        <end position="689"/>
    </location>
</feature>
<dbReference type="EMBL" id="WOWS01000001">
    <property type="protein sequence ID" value="MUU77483.1"/>
    <property type="molecule type" value="Genomic_DNA"/>
</dbReference>
<dbReference type="PROSITE" id="PS50112">
    <property type="entry name" value="PAS"/>
    <property type="match status" value="2"/>
</dbReference>
<keyword evidence="1" id="KW-0547">Nucleotide-binding</keyword>
<feature type="coiled-coil region" evidence="7">
    <location>
        <begin position="412"/>
        <end position="450"/>
    </location>
</feature>
<dbReference type="PROSITE" id="PS00676">
    <property type="entry name" value="SIGMA54_INTERACT_2"/>
    <property type="match status" value="1"/>
</dbReference>
<dbReference type="SUPFAM" id="SSF55781">
    <property type="entry name" value="GAF domain-like"/>
    <property type="match status" value="1"/>
</dbReference>
<keyword evidence="4" id="KW-0238">DNA-binding</keyword>
<evidence type="ECO:0000259" key="9">
    <source>
        <dbReference type="PROSITE" id="PS50112"/>
    </source>
</evidence>
<dbReference type="InterPro" id="IPR009057">
    <property type="entry name" value="Homeodomain-like_sf"/>
</dbReference>
<dbReference type="GO" id="GO:0006355">
    <property type="term" value="P:regulation of DNA-templated transcription"/>
    <property type="evidence" value="ECO:0007669"/>
    <property type="project" value="InterPro"/>
</dbReference>
<gene>
    <name evidence="11" type="ORF">GN138_03415</name>
</gene>
<proteinExistence type="predicted"/>
<dbReference type="CDD" id="cd00130">
    <property type="entry name" value="PAS"/>
    <property type="match status" value="2"/>
</dbReference>
<evidence type="ECO:0000256" key="6">
    <source>
        <dbReference type="ARBA" id="ARBA00023163"/>
    </source>
</evidence>
<protein>
    <submittedName>
        <fullName evidence="11">PAS domain S-box protein</fullName>
    </submittedName>
</protein>
<dbReference type="SMART" id="SM00086">
    <property type="entry name" value="PAC"/>
    <property type="match status" value="2"/>
</dbReference>
<dbReference type="InterPro" id="IPR003593">
    <property type="entry name" value="AAA+_ATPase"/>
</dbReference>
<dbReference type="InterPro" id="IPR001610">
    <property type="entry name" value="PAC"/>
</dbReference>
<evidence type="ECO:0000259" key="10">
    <source>
        <dbReference type="PROSITE" id="PS50113"/>
    </source>
</evidence>
<evidence type="ECO:0000313" key="11">
    <source>
        <dbReference type="EMBL" id="MUU77483.1"/>
    </source>
</evidence>
<dbReference type="Gene3D" id="1.10.10.60">
    <property type="entry name" value="Homeodomain-like"/>
    <property type="match status" value="1"/>
</dbReference>
<dbReference type="Pfam" id="PF13426">
    <property type="entry name" value="PAS_9"/>
    <property type="match status" value="2"/>
</dbReference>
<dbReference type="PROSITE" id="PS50045">
    <property type="entry name" value="SIGMA54_INTERACT_4"/>
    <property type="match status" value="1"/>
</dbReference>
<dbReference type="Pfam" id="PF01590">
    <property type="entry name" value="GAF"/>
    <property type="match status" value="1"/>
</dbReference>
<dbReference type="Pfam" id="PF00158">
    <property type="entry name" value="Sigma54_activat"/>
    <property type="match status" value="1"/>
</dbReference>
<dbReference type="InterPro" id="IPR025944">
    <property type="entry name" value="Sigma_54_int_dom_CS"/>
</dbReference>
<reference evidence="11 12" key="1">
    <citation type="submission" date="2019-12" db="EMBL/GenBank/DDBJ databases">
        <authorList>
            <person name="Li J."/>
        </authorList>
    </citation>
    <scope>NUCLEOTIDE SEQUENCE [LARGE SCALE GENOMIC DNA]</scope>
    <source>
        <strain evidence="11 12">HL2-2</strain>
    </source>
</reference>